<evidence type="ECO:0000313" key="3">
    <source>
        <dbReference type="Proteomes" id="UP000306753"/>
    </source>
</evidence>
<feature type="chain" id="PRO_5024408189" evidence="1">
    <location>
        <begin position="23"/>
        <end position="417"/>
    </location>
</feature>
<gene>
    <name evidence="2" type="ORF">DN820_16515</name>
</gene>
<keyword evidence="3" id="KW-1185">Reference proteome</keyword>
<name>A0A5R9QBA7_9GAMM</name>
<dbReference type="EMBL" id="QLAG01000022">
    <property type="protein sequence ID" value="TLX62419.1"/>
    <property type="molecule type" value="Genomic_DNA"/>
</dbReference>
<keyword evidence="1" id="KW-0732">Signal</keyword>
<reference evidence="2 3" key="1">
    <citation type="journal article" date="2017" name="Eur. J. Clin. Microbiol. Infect. Dis.">
        <title>Uncommonly isolated clinical Pseudomonas: identification and phylogenetic assignation.</title>
        <authorList>
            <person name="Mulet M."/>
            <person name="Gomila M."/>
            <person name="Ramirez A."/>
            <person name="Cardew S."/>
            <person name="Moore E.R."/>
            <person name="Lalucat J."/>
            <person name="Garcia-Valdes E."/>
        </authorList>
    </citation>
    <scope>NUCLEOTIDE SEQUENCE [LARGE SCALE GENOMIC DNA]</scope>
    <source>
        <strain evidence="2 3">SD129</strain>
    </source>
</reference>
<protein>
    <submittedName>
        <fullName evidence="2">Uncharacterized protein</fullName>
    </submittedName>
</protein>
<dbReference type="Proteomes" id="UP000306753">
    <property type="component" value="Unassembled WGS sequence"/>
</dbReference>
<comment type="caution">
    <text evidence="2">The sequence shown here is derived from an EMBL/GenBank/DDBJ whole genome shotgun (WGS) entry which is preliminary data.</text>
</comment>
<dbReference type="RefSeq" id="WP_138412301.1">
    <property type="nucleotide sequence ID" value="NZ_QLAG01000022.1"/>
</dbReference>
<feature type="signal peptide" evidence="1">
    <location>
        <begin position="1"/>
        <end position="22"/>
    </location>
</feature>
<evidence type="ECO:0000256" key="1">
    <source>
        <dbReference type="SAM" id="SignalP"/>
    </source>
</evidence>
<sequence>MKSPIRAALLVSALLLPSIVHASDASLTDTFRAFARCDASFFASLKANADVWGSHAPLEHSDHATWIAVDNRGSRTANSVSLSNSPQVAGMRLLSYFDQSLDLGSMGYYLYWGFVVEGRAEEAARHIAPLLNERLQKWDSVYVRSEVKQGDHWLPIKVQPGSAPGTNRLERVLLIEPEGSEGDRTRVSCSLQGAVDGALLAGMRPDIPPSDYPQQVPNTEISDVALHESLSKKVDLPLLQPNFRSLNYTYELQKNGVGRASSVSVIVEVEGGLLRKTERYGTFQVERLTKADLIQLKSKMVGLGDGRVLRTREIALTVPDGWSPGQMLSARILMEQVPVKPNDEPSETLMVCEIGRRYPAQQVFASLSGDAIQLECSHGKERTSRAFIEGLGIALLLESTSGSTRYGYKITTLEAVR</sequence>
<accession>A0A5R9QBA7</accession>
<dbReference type="AlphaFoldDB" id="A0A5R9QBA7"/>
<organism evidence="2 3">
    <name type="scientific">Stutzerimonas nosocomialis</name>
    <dbReference type="NCBI Taxonomy" id="1056496"/>
    <lineage>
        <taxon>Bacteria</taxon>
        <taxon>Pseudomonadati</taxon>
        <taxon>Pseudomonadota</taxon>
        <taxon>Gammaproteobacteria</taxon>
        <taxon>Pseudomonadales</taxon>
        <taxon>Pseudomonadaceae</taxon>
        <taxon>Stutzerimonas</taxon>
    </lineage>
</organism>
<proteinExistence type="predicted"/>
<evidence type="ECO:0000313" key="2">
    <source>
        <dbReference type="EMBL" id="TLX62419.1"/>
    </source>
</evidence>